<dbReference type="EMBL" id="HG964446">
    <property type="protein sequence ID" value="CDO87121.1"/>
    <property type="molecule type" value="Genomic_DNA"/>
</dbReference>
<proteinExistence type="predicted"/>
<keyword evidence="1" id="KW-0472">Membrane</keyword>
<evidence type="ECO:0000313" key="2">
    <source>
        <dbReference type="EMBL" id="CDO87121.1"/>
    </source>
</evidence>
<accession>A0A024JU21</accession>
<dbReference type="OrthoDB" id="8438075at2"/>
<evidence type="ECO:0000256" key="1">
    <source>
        <dbReference type="SAM" id="Phobius"/>
    </source>
</evidence>
<dbReference type="InterPro" id="IPR027948">
    <property type="entry name" value="DUF4436"/>
</dbReference>
<feature type="transmembrane region" description="Helical" evidence="1">
    <location>
        <begin position="236"/>
        <end position="255"/>
    </location>
</feature>
<dbReference type="eggNOG" id="ENOG5032X2I">
    <property type="taxonomic scope" value="Bacteria"/>
</dbReference>
<gene>
    <name evidence="2" type="ORF">BN973_01472</name>
</gene>
<reference evidence="2" key="1">
    <citation type="journal article" date="2014" name="Genome Announc.">
        <title>Draft Genome Sequence of Mycobacterium triplex DSM 44626.</title>
        <authorList>
            <person name="Sassi M."/>
            <person name="Croce O."/>
            <person name="Robert C."/>
            <person name="Raoult D."/>
            <person name="Drancourt M."/>
        </authorList>
    </citation>
    <scope>NUCLEOTIDE SEQUENCE [LARGE SCALE GENOMIC DNA]</scope>
    <source>
        <strain evidence="2">DSM 44626</strain>
    </source>
</reference>
<dbReference type="Proteomes" id="UP000028880">
    <property type="component" value="Unassembled WGS sequence"/>
</dbReference>
<dbReference type="Pfam" id="PF14494">
    <property type="entry name" value="DUF4436"/>
    <property type="match status" value="1"/>
</dbReference>
<feature type="transmembrane region" description="Helical" evidence="1">
    <location>
        <begin position="202"/>
        <end position="224"/>
    </location>
</feature>
<feature type="transmembrane region" description="Helical" evidence="1">
    <location>
        <begin position="261"/>
        <end position="285"/>
    </location>
</feature>
<dbReference type="PANTHER" id="PTHR37330:SF1">
    <property type="entry name" value="CONSERVED TRANSMEMBRANE PROTEIN-RELATED"/>
    <property type="match status" value="1"/>
</dbReference>
<protein>
    <submittedName>
        <fullName evidence="2">Transmembrane protein</fullName>
    </submittedName>
</protein>
<dbReference type="PANTHER" id="PTHR37330">
    <property type="entry name" value="CONSERVED TRANSMEMBRANE PROTEIN-RELATED"/>
    <property type="match status" value="1"/>
</dbReference>
<dbReference type="HOGENOM" id="CLU_058994_0_0_11"/>
<dbReference type="AlphaFoldDB" id="A0A024JU21"/>
<dbReference type="RefSeq" id="WP_084163322.1">
    <property type="nucleotide sequence ID" value="NZ_HG964446.1"/>
</dbReference>
<organism evidence="2">
    <name type="scientific">Mycobacterium triplex</name>
    <dbReference type="NCBI Taxonomy" id="47839"/>
    <lineage>
        <taxon>Bacteria</taxon>
        <taxon>Bacillati</taxon>
        <taxon>Actinomycetota</taxon>
        <taxon>Actinomycetes</taxon>
        <taxon>Mycobacteriales</taxon>
        <taxon>Mycobacteriaceae</taxon>
        <taxon>Mycobacterium</taxon>
        <taxon>Mycobacterium simiae complex</taxon>
    </lineage>
</organism>
<keyword evidence="1 2" id="KW-0812">Transmembrane</keyword>
<dbReference type="STRING" id="47839.BN973_01472"/>
<name>A0A024JU21_9MYCO</name>
<keyword evidence="1" id="KW-1133">Transmembrane helix</keyword>
<feature type="transmembrane region" description="Helical" evidence="1">
    <location>
        <begin position="20"/>
        <end position="42"/>
    </location>
</feature>
<reference evidence="2" key="2">
    <citation type="submission" date="2014-04" db="EMBL/GenBank/DDBJ databases">
        <authorList>
            <person name="Urmite Genomes U."/>
        </authorList>
    </citation>
    <scope>NUCLEOTIDE SEQUENCE</scope>
    <source>
        <strain evidence="2">DSM 44626</strain>
    </source>
</reference>
<sequence length="307" mass="33321">MTSTSREIWRSPSPLSNRRAILGIIGVVLFVAAYAISIVLYVDGGMGHPNVVVRGEPVPDVTRVTIDIQEVQSANSLVVSSINVYPGPGLLDSRTHNLKEDLTIAVSSAVSASKRTWPKGTLPDVFRISLAVGGEVAEWPFDEYHSGPIVAQLVSGPDSTRVPASVTMVDRLLGWDIATDRINEDDLAGPYQVDLARSTSTVAFAVVILGVLIALAAFALFVAVQTVRDKRKFQPPMTTWYAAMLFAVVPLRNALPDSPPIGVFIDVTIVLWVTVILVISMGLYISCWWKHLRPEPDELASFSTDRG</sequence>